<dbReference type="KEGG" id="cpi:Cpin_3035"/>
<dbReference type="AlphaFoldDB" id="A0A979G443"/>
<dbReference type="Proteomes" id="UP000002215">
    <property type="component" value="Chromosome"/>
</dbReference>
<dbReference type="Pfam" id="PF24693">
    <property type="entry name" value="DUF7660"/>
    <property type="match status" value="1"/>
</dbReference>
<sequence length="85" mass="10043">MDDLTNDALEINSKEDFLAFFDKLITQFETNPQSWENKDLRSYLNAMYSWIEDMNGFYKNTGLPIPQHVDWKTFGHILIAATMYE</sequence>
<evidence type="ECO:0000313" key="2">
    <source>
        <dbReference type="EMBL" id="ACU60509.1"/>
    </source>
</evidence>
<reference evidence="2 3" key="2">
    <citation type="journal article" date="2010" name="Stand. Genomic Sci.">
        <title>Complete genome sequence of Chitinophaga pinensis type strain (UQM 2034).</title>
        <authorList>
            <person name="Glavina Del Rio T."/>
            <person name="Abt B."/>
            <person name="Spring S."/>
            <person name="Lapidus A."/>
            <person name="Nolan M."/>
            <person name="Tice H."/>
            <person name="Copeland A."/>
            <person name="Cheng J.F."/>
            <person name="Chen F."/>
            <person name="Bruce D."/>
            <person name="Goodwin L."/>
            <person name="Pitluck S."/>
            <person name="Ivanova N."/>
            <person name="Mavromatis K."/>
            <person name="Mikhailova N."/>
            <person name="Pati A."/>
            <person name="Chen A."/>
            <person name="Palaniappan K."/>
            <person name="Land M."/>
            <person name="Hauser L."/>
            <person name="Chang Y.J."/>
            <person name="Jeffries C.D."/>
            <person name="Chain P."/>
            <person name="Saunders E."/>
            <person name="Detter J.C."/>
            <person name="Brettin T."/>
            <person name="Rohde M."/>
            <person name="Goker M."/>
            <person name="Bristow J."/>
            <person name="Eisen J.A."/>
            <person name="Markowitz V."/>
            <person name="Hugenholtz P."/>
            <person name="Kyrpides N.C."/>
            <person name="Klenk H.P."/>
            <person name="Lucas S."/>
        </authorList>
    </citation>
    <scope>NUCLEOTIDE SEQUENCE [LARGE SCALE GENOMIC DNA]</scope>
    <source>
        <strain evidence="3">ATCC 43595 / DSM 2588 / LMG 13176 / NBRC 15968 / NCIMB 11800 / UQM 2034</strain>
    </source>
</reference>
<protein>
    <recommendedName>
        <fullName evidence="1">DUF7660 domain-containing protein</fullName>
    </recommendedName>
</protein>
<dbReference type="RefSeq" id="WP_012790685.1">
    <property type="nucleotide sequence ID" value="NC_013132.1"/>
</dbReference>
<evidence type="ECO:0000259" key="1">
    <source>
        <dbReference type="Pfam" id="PF24693"/>
    </source>
</evidence>
<proteinExistence type="predicted"/>
<accession>A0A979G443</accession>
<dbReference type="OrthoDB" id="1373771at2"/>
<dbReference type="InterPro" id="IPR056077">
    <property type="entry name" value="DUF7660"/>
</dbReference>
<feature type="domain" description="DUF7660" evidence="1">
    <location>
        <begin position="13"/>
        <end position="85"/>
    </location>
</feature>
<organism evidence="2 3">
    <name type="scientific">Chitinophaga pinensis (strain ATCC 43595 / DSM 2588 / LMG 13176 / NBRC 15968 / NCIMB 11800 / UQM 2034)</name>
    <dbReference type="NCBI Taxonomy" id="485918"/>
    <lineage>
        <taxon>Bacteria</taxon>
        <taxon>Pseudomonadati</taxon>
        <taxon>Bacteroidota</taxon>
        <taxon>Chitinophagia</taxon>
        <taxon>Chitinophagales</taxon>
        <taxon>Chitinophagaceae</taxon>
        <taxon>Chitinophaga</taxon>
    </lineage>
</organism>
<reference evidence="3" key="1">
    <citation type="submission" date="2009-08" db="EMBL/GenBank/DDBJ databases">
        <title>The complete genome of Chitinophaga pinensis DSM 2588.</title>
        <authorList>
            <consortium name="US DOE Joint Genome Institute (JGI-PGF)"/>
            <person name="Lucas S."/>
            <person name="Copeland A."/>
            <person name="Lapidus A."/>
            <person name="Glavina del Rio T."/>
            <person name="Dalin E."/>
            <person name="Tice H."/>
            <person name="Bruce D."/>
            <person name="Goodwin L."/>
            <person name="Pitluck S."/>
            <person name="Kyrpides N."/>
            <person name="Mavromatis K."/>
            <person name="Ivanova N."/>
            <person name="Mikhailova N."/>
            <person name="Sims D."/>
            <person name="Meinche L."/>
            <person name="Brettin T."/>
            <person name="Detter J.C."/>
            <person name="Han C."/>
            <person name="Larimer F."/>
            <person name="Land M."/>
            <person name="Hauser L."/>
            <person name="Markowitz V."/>
            <person name="Cheng J.-F."/>
            <person name="Hugenholtz P."/>
            <person name="Woyke T."/>
            <person name="Wu D."/>
            <person name="Spring S."/>
            <person name="Klenk H.-P."/>
            <person name="Eisen J.A."/>
        </authorList>
    </citation>
    <scope>NUCLEOTIDE SEQUENCE [LARGE SCALE GENOMIC DNA]</scope>
    <source>
        <strain evidence="3">ATCC 43595 / DSM 2588 / LMG 13176 / NBRC 15968 / NCIMB 11800 / UQM 2034</strain>
    </source>
</reference>
<evidence type="ECO:0000313" key="3">
    <source>
        <dbReference type="Proteomes" id="UP000002215"/>
    </source>
</evidence>
<gene>
    <name evidence="2" type="ordered locus">Cpin_3035</name>
</gene>
<name>A0A979G443_CHIPD</name>
<dbReference type="EMBL" id="CP001699">
    <property type="protein sequence ID" value="ACU60509.1"/>
    <property type="molecule type" value="Genomic_DNA"/>
</dbReference>